<evidence type="ECO:0000313" key="3">
    <source>
        <dbReference type="Proteomes" id="UP001238805"/>
    </source>
</evidence>
<feature type="transmembrane region" description="Helical" evidence="1">
    <location>
        <begin position="7"/>
        <end position="30"/>
    </location>
</feature>
<keyword evidence="2" id="KW-0482">Metalloprotease</keyword>
<keyword evidence="1" id="KW-0472">Membrane</keyword>
<accession>A0ABY8VQN0</accession>
<dbReference type="GO" id="GO:0008237">
    <property type="term" value="F:metallopeptidase activity"/>
    <property type="evidence" value="ECO:0007669"/>
    <property type="project" value="UniProtKB-KW"/>
</dbReference>
<dbReference type="Proteomes" id="UP001238805">
    <property type="component" value="Chromosome"/>
</dbReference>
<dbReference type="PANTHER" id="PTHR36844:SF1">
    <property type="entry name" value="PROTEASE PRSW"/>
    <property type="match status" value="1"/>
</dbReference>
<dbReference type="InterPro" id="IPR026898">
    <property type="entry name" value="PrsW"/>
</dbReference>
<keyword evidence="2" id="KW-0645">Protease</keyword>
<keyword evidence="3" id="KW-1185">Reference proteome</keyword>
<keyword evidence="1" id="KW-0812">Transmembrane</keyword>
<protein>
    <submittedName>
        <fullName evidence="2">PrsW family intramembrane metalloprotease</fullName>
    </submittedName>
</protein>
<dbReference type="EMBL" id="CP126970">
    <property type="protein sequence ID" value="WIM71095.1"/>
    <property type="molecule type" value="Genomic_DNA"/>
</dbReference>
<evidence type="ECO:0000256" key="1">
    <source>
        <dbReference type="SAM" id="Phobius"/>
    </source>
</evidence>
<feature type="transmembrane region" description="Helical" evidence="1">
    <location>
        <begin position="67"/>
        <end position="90"/>
    </location>
</feature>
<feature type="transmembrane region" description="Helical" evidence="1">
    <location>
        <begin position="239"/>
        <end position="261"/>
    </location>
</feature>
<keyword evidence="1" id="KW-1133">Transmembrane helix</keyword>
<feature type="transmembrane region" description="Helical" evidence="1">
    <location>
        <begin position="182"/>
        <end position="204"/>
    </location>
</feature>
<dbReference type="Pfam" id="PF13367">
    <property type="entry name" value="PrsW-protease"/>
    <property type="match status" value="1"/>
</dbReference>
<name>A0ABY8VQN0_9CORY</name>
<proteinExistence type="predicted"/>
<feature type="transmembrane region" description="Helical" evidence="1">
    <location>
        <begin position="36"/>
        <end position="55"/>
    </location>
</feature>
<gene>
    <name evidence="2" type="ORF">QP029_04620</name>
</gene>
<reference evidence="2 3" key="1">
    <citation type="submission" date="2023-05" db="EMBL/GenBank/DDBJ databases">
        <title>Corynebacterium suedekumii sp. nov. and Corynebacterium breve sp. nov. isolated from raw cow's milk.</title>
        <authorList>
            <person name="Baer M.K."/>
            <person name="Mehl L."/>
            <person name="Hellmuth R."/>
            <person name="Marke G."/>
            <person name="Lipski A."/>
        </authorList>
    </citation>
    <scope>NUCLEOTIDE SEQUENCE [LARGE SCALE GENOMIC DNA]</scope>
    <source>
        <strain evidence="2 3">LM112</strain>
    </source>
</reference>
<feature type="transmembrane region" description="Helical" evidence="1">
    <location>
        <begin position="110"/>
        <end position="129"/>
    </location>
</feature>
<keyword evidence="2" id="KW-0378">Hydrolase</keyword>
<sequence length="288" mass="31332">MSRLFRVTLVVCTVIGIPVLVYFTATNFLISPIGGLLGLIFAAVYVALVIWLFTLSPMWPDRAGAGWRWVAACLVWGAGVSFLLVMAGGLPVMDLVSKLGWDLFEASFGGAYPEEIAKALGVGVILFTFRGLNRPWHGLMTGALVGLGFEAIENAMYGAMFAVMDPNSDVAGTLTTWALRVFAGPGLHIVFSALAGWGLGLAIFTAGRSTAWRLRVAGVWLFIAFLLHFGWNIMWPVMWMQVVGMLAVALVMYPLLIWVWIQAHRRCVADDSYAFTPVPTVSVANIRG</sequence>
<organism evidence="2 3">
    <name type="scientific">Corynebacterium suedekumii</name>
    <dbReference type="NCBI Taxonomy" id="3049801"/>
    <lineage>
        <taxon>Bacteria</taxon>
        <taxon>Bacillati</taxon>
        <taxon>Actinomycetota</taxon>
        <taxon>Actinomycetes</taxon>
        <taxon>Mycobacteriales</taxon>
        <taxon>Corynebacteriaceae</taxon>
        <taxon>Corynebacterium</taxon>
    </lineage>
</organism>
<feature type="transmembrane region" description="Helical" evidence="1">
    <location>
        <begin position="216"/>
        <end position="233"/>
    </location>
</feature>
<feature type="transmembrane region" description="Helical" evidence="1">
    <location>
        <begin position="141"/>
        <end position="162"/>
    </location>
</feature>
<evidence type="ECO:0000313" key="2">
    <source>
        <dbReference type="EMBL" id="WIM71095.1"/>
    </source>
</evidence>
<dbReference type="RefSeq" id="WP_284875670.1">
    <property type="nucleotide sequence ID" value="NZ_CP126970.1"/>
</dbReference>
<dbReference type="PANTHER" id="PTHR36844">
    <property type="entry name" value="PROTEASE PRSW"/>
    <property type="match status" value="1"/>
</dbReference>